<comment type="subcellular location">
    <subcellularLocation>
        <location evidence="1">Membrane</location>
        <topology evidence="1">Single-pass type I membrane protein</topology>
    </subcellularLocation>
</comment>
<feature type="transmembrane region" description="Helical" evidence="12">
    <location>
        <begin position="359"/>
        <end position="377"/>
    </location>
</feature>
<evidence type="ECO:0000256" key="13">
    <source>
        <dbReference type="SAM" id="SignalP"/>
    </source>
</evidence>
<dbReference type="PANTHER" id="PTHR11890:SF3">
    <property type="entry name" value="INTERLEUKIN-1 RECEPTOR TYPE 2"/>
    <property type="match status" value="1"/>
</dbReference>
<proteinExistence type="inferred from homology"/>
<dbReference type="EMBL" id="AFYH01136310">
    <property type="status" value="NOT_ANNOTATED_CDS"/>
    <property type="molecule type" value="Genomic_DNA"/>
</dbReference>
<keyword evidence="11" id="KW-0393">Immunoglobulin domain</keyword>
<dbReference type="AlphaFoldDB" id="H3A8M7"/>
<keyword evidence="4 13" id="KW-0732">Signal</keyword>
<reference evidence="16" key="1">
    <citation type="submission" date="2011-08" db="EMBL/GenBank/DDBJ databases">
        <title>The draft genome of Latimeria chalumnae.</title>
        <authorList>
            <person name="Di Palma F."/>
            <person name="Alfoldi J."/>
            <person name="Johnson J."/>
            <person name="Berlin A."/>
            <person name="Gnerre S."/>
            <person name="Jaffe D."/>
            <person name="MacCallum I."/>
            <person name="Young S."/>
            <person name="Walker B.J."/>
            <person name="Lander E."/>
            <person name="Lindblad-Toh K."/>
        </authorList>
    </citation>
    <scope>NUCLEOTIDE SEQUENCE [LARGE SCALE GENOMIC DNA]</scope>
    <source>
        <strain evidence="16">Wild caught</strain>
    </source>
</reference>
<dbReference type="InterPro" id="IPR015621">
    <property type="entry name" value="IL-1_rcpt_fam"/>
</dbReference>
<accession>H3A8M7</accession>
<keyword evidence="3 12" id="KW-0812">Transmembrane</keyword>
<dbReference type="InterPro" id="IPR013783">
    <property type="entry name" value="Ig-like_fold"/>
</dbReference>
<keyword evidence="8" id="KW-1015">Disulfide bond</keyword>
<dbReference type="EMBL" id="AFYH01136312">
    <property type="status" value="NOT_ANNOTATED_CDS"/>
    <property type="molecule type" value="Genomic_DNA"/>
</dbReference>
<dbReference type="EMBL" id="AFYH01136311">
    <property type="status" value="NOT_ANNOTATED_CDS"/>
    <property type="molecule type" value="Genomic_DNA"/>
</dbReference>
<feature type="signal peptide" evidence="13">
    <location>
        <begin position="1"/>
        <end position="18"/>
    </location>
</feature>
<dbReference type="SUPFAM" id="SSF48726">
    <property type="entry name" value="Immunoglobulin"/>
    <property type="match status" value="3"/>
</dbReference>
<dbReference type="InterPro" id="IPR004074">
    <property type="entry name" value="IL-1_rcpt_I/II-typ"/>
</dbReference>
<evidence type="ECO:0000256" key="9">
    <source>
        <dbReference type="ARBA" id="ARBA00023170"/>
    </source>
</evidence>
<dbReference type="InterPro" id="IPR003599">
    <property type="entry name" value="Ig_sub"/>
</dbReference>
<dbReference type="Gene3D" id="2.60.40.10">
    <property type="entry name" value="Immunoglobulins"/>
    <property type="match status" value="3"/>
</dbReference>
<dbReference type="STRING" id="7897.ENSLACP00000005998"/>
<dbReference type="GO" id="GO:0004910">
    <property type="term" value="F:interleukin-1, type II, blocking receptor activity"/>
    <property type="evidence" value="ECO:0007669"/>
    <property type="project" value="InterPro"/>
</dbReference>
<evidence type="ECO:0000256" key="10">
    <source>
        <dbReference type="ARBA" id="ARBA00023180"/>
    </source>
</evidence>
<dbReference type="Ensembl" id="ENSLACT00000006050.1">
    <property type="protein sequence ID" value="ENSLACP00000005998.1"/>
    <property type="gene ID" value="ENSLACG00000005325.1"/>
</dbReference>
<dbReference type="HOGENOM" id="CLU_051287_0_0_1"/>
<keyword evidence="6 12" id="KW-1133">Transmembrane helix</keyword>
<dbReference type="OMA" id="LLWWTAN"/>
<keyword evidence="9" id="KW-0675">Receptor</keyword>
<dbReference type="PANTHER" id="PTHR11890">
    <property type="entry name" value="INTERLEUKIN-1 RECEPTOR FAMILY MEMBER"/>
    <property type="match status" value="1"/>
</dbReference>
<dbReference type="GeneTree" id="ENSGT01090000259985"/>
<evidence type="ECO:0000256" key="1">
    <source>
        <dbReference type="ARBA" id="ARBA00004479"/>
    </source>
</evidence>
<dbReference type="InterPro" id="IPR007110">
    <property type="entry name" value="Ig-like_dom"/>
</dbReference>
<dbReference type="InterPro" id="IPR004077">
    <property type="entry name" value="IL-1_rcpt_II-typ"/>
</dbReference>
<evidence type="ECO:0000256" key="5">
    <source>
        <dbReference type="ARBA" id="ARBA00022737"/>
    </source>
</evidence>
<dbReference type="EMBL" id="AFYH01136314">
    <property type="status" value="NOT_ANNOTATED_CDS"/>
    <property type="molecule type" value="Genomic_DNA"/>
</dbReference>
<protein>
    <submittedName>
        <fullName evidence="15">Interleukin 1 receptor type 2</fullName>
    </submittedName>
</protein>
<evidence type="ECO:0000259" key="14">
    <source>
        <dbReference type="PROSITE" id="PS50835"/>
    </source>
</evidence>
<evidence type="ECO:0000256" key="11">
    <source>
        <dbReference type="ARBA" id="ARBA00023319"/>
    </source>
</evidence>
<keyword evidence="10" id="KW-0325">Glycoprotein</keyword>
<keyword evidence="5" id="KW-0677">Repeat</keyword>
<evidence type="ECO:0000256" key="2">
    <source>
        <dbReference type="ARBA" id="ARBA00009752"/>
    </source>
</evidence>
<dbReference type="SMART" id="SM00409">
    <property type="entry name" value="IG"/>
    <property type="match status" value="3"/>
</dbReference>
<evidence type="ECO:0000256" key="7">
    <source>
        <dbReference type="ARBA" id="ARBA00023136"/>
    </source>
</evidence>
<dbReference type="FunFam" id="2.60.40.10:FF:000188">
    <property type="entry name" value="Interleukin-1 receptor accessory protein-like 1"/>
    <property type="match status" value="1"/>
</dbReference>
<organism evidence="15 16">
    <name type="scientific">Latimeria chalumnae</name>
    <name type="common">Coelacanth</name>
    <dbReference type="NCBI Taxonomy" id="7897"/>
    <lineage>
        <taxon>Eukaryota</taxon>
        <taxon>Metazoa</taxon>
        <taxon>Chordata</taxon>
        <taxon>Craniata</taxon>
        <taxon>Vertebrata</taxon>
        <taxon>Euteleostomi</taxon>
        <taxon>Coelacanthiformes</taxon>
        <taxon>Coelacanthidae</taxon>
        <taxon>Latimeria</taxon>
    </lineage>
</organism>
<evidence type="ECO:0000313" key="15">
    <source>
        <dbReference type="Ensembl" id="ENSLACP00000005998.1"/>
    </source>
</evidence>
<gene>
    <name evidence="15" type="primary">IL1R2</name>
</gene>
<dbReference type="FunCoup" id="H3A8M7">
    <property type="interactions" value="650"/>
</dbReference>
<comment type="similarity">
    <text evidence="2">Belongs to the interleukin-1 receptor family.</text>
</comment>
<evidence type="ECO:0000256" key="8">
    <source>
        <dbReference type="ARBA" id="ARBA00023157"/>
    </source>
</evidence>
<name>H3A8M7_LATCH</name>
<dbReference type="Proteomes" id="UP000008672">
    <property type="component" value="Unassembled WGS sequence"/>
</dbReference>
<dbReference type="PRINTS" id="PR01536">
    <property type="entry name" value="INTRLKN1R12F"/>
</dbReference>
<dbReference type="PRINTS" id="PR01539">
    <property type="entry name" value="INTRLEUKN1R2"/>
</dbReference>
<dbReference type="InterPro" id="IPR036179">
    <property type="entry name" value="Ig-like_dom_sf"/>
</dbReference>
<evidence type="ECO:0000256" key="6">
    <source>
        <dbReference type="ARBA" id="ARBA00022989"/>
    </source>
</evidence>
<reference evidence="15" key="2">
    <citation type="submission" date="2025-08" db="UniProtKB">
        <authorList>
            <consortium name="Ensembl"/>
        </authorList>
    </citation>
    <scope>IDENTIFICATION</scope>
</reference>
<evidence type="ECO:0000256" key="4">
    <source>
        <dbReference type="ARBA" id="ARBA00022729"/>
    </source>
</evidence>
<dbReference type="InParanoid" id="H3A8M7"/>
<feature type="chain" id="PRO_5003579684" evidence="13">
    <location>
        <begin position="19"/>
        <end position="378"/>
    </location>
</feature>
<dbReference type="eggNOG" id="ENOG502QVTS">
    <property type="taxonomic scope" value="Eukaryota"/>
</dbReference>
<keyword evidence="16" id="KW-1185">Reference proteome</keyword>
<evidence type="ECO:0000256" key="12">
    <source>
        <dbReference type="SAM" id="Phobius"/>
    </source>
</evidence>
<evidence type="ECO:0000313" key="16">
    <source>
        <dbReference type="Proteomes" id="UP000008672"/>
    </source>
</evidence>
<reference evidence="15" key="3">
    <citation type="submission" date="2025-09" db="UniProtKB">
        <authorList>
            <consortium name="Ensembl"/>
        </authorList>
    </citation>
    <scope>IDENTIFICATION</scope>
</reference>
<sequence>MFPFLIVVISTCLTEVSAFRVQPMDITGRSGKCRGKIIQDKGFFVLKSEAAVLKCPSFAYLEMDFSDATNHGFNLTWYKNDSGRVIPEGGSRIHTENDSLWFLPTTLEDSGYYVCVLRNVSYCIEVGISLAIYDGESNHFNQLAYPQTIQAFTTGKVVCPDVFSFLSRGSRLELKWYKGSVPLSYSEGKFMSSTNYLLIQDVSMGDGGYYTCEYTFTRDNTQHKVSRIIKVMIKDQVNNNYAVIVSPTHYSIEAALGSQLIIPCKVFTGFGSDSFPLVMWLANNTLISDFFKDNRVREEQKRDIRENGANYVEVELIFAEVRQEDFTTDFKCFANDYVGTILGFPTRIPSVFKETSKLFAWYIVVASVALTCLIAAGI</sequence>
<dbReference type="PROSITE" id="PS50835">
    <property type="entry name" value="IG_LIKE"/>
    <property type="match status" value="1"/>
</dbReference>
<keyword evidence="7 12" id="KW-0472">Membrane</keyword>
<dbReference type="EMBL" id="AFYH01136313">
    <property type="status" value="NOT_ANNOTATED_CDS"/>
    <property type="molecule type" value="Genomic_DNA"/>
</dbReference>
<dbReference type="GO" id="GO:0016020">
    <property type="term" value="C:membrane"/>
    <property type="evidence" value="ECO:0007669"/>
    <property type="project" value="UniProtKB-SubCell"/>
</dbReference>
<feature type="domain" description="Ig-like" evidence="14">
    <location>
        <begin position="104"/>
        <end position="226"/>
    </location>
</feature>
<evidence type="ECO:0000256" key="3">
    <source>
        <dbReference type="ARBA" id="ARBA00022692"/>
    </source>
</evidence>